<keyword evidence="7" id="KW-1185">Reference proteome</keyword>
<evidence type="ECO:0000313" key="5">
    <source>
        <dbReference type="EMBL" id="OQP85945.1"/>
    </source>
</evidence>
<keyword evidence="1" id="KW-0813">Transport</keyword>
<keyword evidence="3" id="KW-0812">Transmembrane</keyword>
<evidence type="ECO:0000256" key="2">
    <source>
        <dbReference type="SAM" id="MobiDB-lite"/>
    </source>
</evidence>
<dbReference type="InterPro" id="IPR016989">
    <property type="entry name" value="Atp1_alphaprobac"/>
</dbReference>
<dbReference type="GO" id="GO:1902600">
    <property type="term" value="P:proton transmembrane transport"/>
    <property type="evidence" value="ECO:0007669"/>
    <property type="project" value="UniProtKB-KW"/>
</dbReference>
<dbReference type="EMBL" id="MKIO01000033">
    <property type="protein sequence ID" value="OLP54522.1"/>
    <property type="molecule type" value="Genomic_DNA"/>
</dbReference>
<feature type="region of interest" description="Disordered" evidence="2">
    <location>
        <begin position="20"/>
        <end position="41"/>
    </location>
</feature>
<dbReference type="Pfam" id="PF09527">
    <property type="entry name" value="ATPase_gene1"/>
    <property type="match status" value="1"/>
</dbReference>
<reference evidence="5" key="2">
    <citation type="submission" date="2016-12" db="EMBL/GenBank/DDBJ databases">
        <authorList>
            <person name="Zhang X."/>
            <person name="Zhao J."/>
        </authorList>
    </citation>
    <scope>NUCLEOTIDE SEQUENCE</scope>
    <source>
        <strain evidence="5">RD15</strain>
    </source>
</reference>
<dbReference type="EMBL" id="MSPX01000010">
    <property type="protein sequence ID" value="OQP85945.1"/>
    <property type="molecule type" value="Genomic_DNA"/>
</dbReference>
<comment type="function">
    <text evidence="1">A possible function for this protein is to guide the assembly of the membrane sector of the ATPase enzyme complex.</text>
</comment>
<feature type="transmembrane region" description="Helical" evidence="3">
    <location>
        <begin position="46"/>
        <end position="68"/>
    </location>
</feature>
<evidence type="ECO:0000313" key="6">
    <source>
        <dbReference type="Proteomes" id="UP000186143"/>
    </source>
</evidence>
<sequence length="116" mass="12214">MSDNRSEDLEGRLKRLDAELSAKRGDAAHQAAQEGRAAETRKGYQVAVKLSSEFIAAIIVGALLGYLLDQFVGTGPWGMIILLLLGFCAGVLNVLRSAGMVASPHPADRHGGSKGP</sequence>
<dbReference type="OrthoDB" id="15401at2"/>
<keyword evidence="1 3" id="KW-0472">Membrane</keyword>
<keyword evidence="1" id="KW-0375">Hydrogen ion transport</keyword>
<dbReference type="Proteomes" id="UP000192652">
    <property type="component" value="Unassembled WGS sequence"/>
</dbReference>
<reference evidence="5 7" key="3">
    <citation type="journal article" date="2017" name="Antonie Van Leeuwenhoek">
        <title>Rhizobium rhizosphaerae sp. nov., a novel species isolated from rice rhizosphere.</title>
        <authorList>
            <person name="Zhao J.J."/>
            <person name="Zhang J."/>
            <person name="Zhang R.J."/>
            <person name="Zhang C.W."/>
            <person name="Yin H.Q."/>
            <person name="Zhang X.X."/>
        </authorList>
    </citation>
    <scope>NUCLEOTIDE SEQUENCE [LARGE SCALE GENOMIC DNA]</scope>
    <source>
        <strain evidence="5 7">RD15</strain>
    </source>
</reference>
<dbReference type="RefSeq" id="WP_075635708.1">
    <property type="nucleotide sequence ID" value="NZ_MKIO01000033.1"/>
</dbReference>
<evidence type="ECO:0000313" key="7">
    <source>
        <dbReference type="Proteomes" id="UP000192652"/>
    </source>
</evidence>
<dbReference type="STRING" id="1672749.BJF92_03705"/>
<comment type="similarity">
    <text evidence="1">Belongs to the bacterial AtpI family.</text>
</comment>
<gene>
    <name evidence="4" type="ORF">BJF92_03705</name>
    <name evidence="5" type="ORF">BTR14_12680</name>
</gene>
<evidence type="ECO:0000256" key="3">
    <source>
        <dbReference type="SAM" id="Phobius"/>
    </source>
</evidence>
<dbReference type="Proteomes" id="UP000186143">
    <property type="component" value="Unassembled WGS sequence"/>
</dbReference>
<organism evidence="4 6">
    <name type="scientific">Xaviernesmea rhizosphaerae</name>
    <dbReference type="NCBI Taxonomy" id="1672749"/>
    <lineage>
        <taxon>Bacteria</taxon>
        <taxon>Pseudomonadati</taxon>
        <taxon>Pseudomonadota</taxon>
        <taxon>Alphaproteobacteria</taxon>
        <taxon>Hyphomicrobiales</taxon>
        <taxon>Rhizobiaceae</taxon>
        <taxon>Rhizobium/Agrobacterium group</taxon>
        <taxon>Xaviernesmea</taxon>
    </lineage>
</organism>
<dbReference type="InterPro" id="IPR032820">
    <property type="entry name" value="ATPase_put"/>
</dbReference>
<dbReference type="GO" id="GO:0045259">
    <property type="term" value="C:proton-transporting ATP synthase complex"/>
    <property type="evidence" value="ECO:0007669"/>
    <property type="project" value="UniProtKB-UniRule"/>
</dbReference>
<feature type="transmembrane region" description="Helical" evidence="3">
    <location>
        <begin position="74"/>
        <end position="95"/>
    </location>
</feature>
<comment type="caution">
    <text evidence="4">The sequence shown here is derived from an EMBL/GenBank/DDBJ whole genome shotgun (WGS) entry which is preliminary data.</text>
</comment>
<accession>A0A1Q9AH65</accession>
<dbReference type="PIRSF" id="PIRSF032126">
    <property type="entry name" value="F0F1_ATP_synthase_subunit_I"/>
    <property type="match status" value="1"/>
</dbReference>
<name>A0A1Q9AH65_9HYPH</name>
<reference evidence="4 6" key="1">
    <citation type="submission" date="2016-09" db="EMBL/GenBank/DDBJ databases">
        <title>Rhizobium sp. nov., a novel species isolated from the rice rhizosphere.</title>
        <authorList>
            <person name="Zhao J."/>
            <person name="Zhang X."/>
        </authorList>
    </citation>
    <scope>NUCLEOTIDE SEQUENCE [LARGE SCALE GENOMIC DNA]</scope>
    <source>
        <strain evidence="4 6">MH17</strain>
    </source>
</reference>
<evidence type="ECO:0000313" key="4">
    <source>
        <dbReference type="EMBL" id="OLP54522.1"/>
    </source>
</evidence>
<keyword evidence="3" id="KW-1133">Transmembrane helix</keyword>
<protein>
    <recommendedName>
        <fullName evidence="1">ATP synthase protein I</fullName>
    </recommendedName>
</protein>
<proteinExistence type="inferred from homology"/>
<dbReference type="AlphaFoldDB" id="A0A1Q9AH65"/>
<evidence type="ECO:0000256" key="1">
    <source>
        <dbReference type="PIRNR" id="PIRNR032126"/>
    </source>
</evidence>
<keyword evidence="1" id="KW-0406">Ion transport</keyword>